<feature type="transmembrane region" description="Helical" evidence="17">
    <location>
        <begin position="312"/>
        <end position="334"/>
    </location>
</feature>
<dbReference type="SFLD" id="SFLDS00052">
    <property type="entry name" value="Ferric_Reductase_Domain"/>
    <property type="match status" value="1"/>
</dbReference>
<name>A0AAP0QB37_9ROSI</name>
<feature type="transmembrane region" description="Helical" evidence="17">
    <location>
        <begin position="228"/>
        <end position="251"/>
    </location>
</feature>
<feature type="transmembrane region" description="Helical" evidence="17">
    <location>
        <begin position="503"/>
        <end position="520"/>
    </location>
</feature>
<sequence length="1457" mass="158205">MEFLNSRSERTKIGSALSGALVSTLIGLAASNLGVVSCESPAYSIVLEFLLPLAVPLLLFRADLRRVIKSTGTLLLAFLIGSVATTVGTALAYLLVPMRSLGQDSWKIAAALMGRHIGGAVNYVAISDALGVSSSVLAAGLAADNVICADAILTDVSMNEGSVRGDKPPVLQFATALAVAFAICKAGTFLTKYFGIQGGSLPAITAIVVTLATTFPTQFNKLAPAGEAMALILMQVFFTVVGASGNIWSVINTAPSIFMFALVQIAIHLAVILGLGKLFRFDQKLLLIASNANVGGPTTACGMATAKGWSSLIVPGILAGIFGIAIATFLGIAFGVTYAGIRLSAINGFHCITVSPAPATSKGHRNRSVVMVRSQLSNPIISPNDHWGTWTALFVTGAFGLWSEKTKLGSMVSAALVSTLLGLAASNLGIIPYEAKAYAVFLEFLLPLSIPLLLFRADLRRIVQSTGILLLAFLLGSVATTVGTLVAFLLVPMRSLGTDSWKIASAFMGSYIGGSINYVAISEALGVSPSVLAAGVAADNVITAIYFMILFTLASKIPPEASPANGTEVDKESNSEDKTAVLQTATALAISFVICKTATYLSNLFGIQGGSLPGVTAIVVILATLLPKQFSYLAPAGDTLALVLMQVFFSVVGASGSIRNVVNTAPSIFLFALVQVTVHLAIILGLGKLFRFDLKLLLIASNANVGGPTTACGMATTKGWGSLIVPGILAGIFGISIATFLGLGFGTMKLQRRSQNKMGSSVVLIRTICFAVFLDWLLVWALIPTKVYKNTWTPKLNNKLNSTYFSEQGTNLLLFSFPVMLIALLGCVYLHLQKKPNQPQSKRETRSPRLFFSQRPVLVMAPLGIVTAMELTFAVMFVALLIWSLANYLYVSFGHLHMHKAGEKVWQAKFRSVSLRLGYIGNTCWAFLFFPVTRGSSILPLVGLTSESSIKYHIWLGHLSNALFALHAVGFLIYWAMTNQMAEVLEWSETYVSNVAGVIAIAIATVIWVTSLPRFRRKMFELFFYTHHLYILYITFYVLHVGPAYFCMILPGIFLFAVDRYLRFLQSRNRARLLSACALPCGVVELNFSKSPGLYYNPTSILFVNVPSISKLQWHPFTVTSNCNMEQDKLSILVKTEGSWTQKLYQQISSSVDRLEVSVEGPYGPNSAHFLRHESLVMVSGGSGISPFISIVRELIFQSNNNPDYKIPNVHLICVFKKSADLSMLNIMLPVSDAPIELSKLQMQIEAYVTRDSEQPKTDTQKELQSIWFKSNPSDSPVSGALGCNSWLWLAVVTASSFVMFLLLLGIVTRFYIYPIERNGTEVYHYSYKCLWDMFLVCVCVFLASSAVFLWLKKQQNAIEVKQIQNMEVPTPKTSPASWFYTADRELEESLPNQCLVQATKFHFGERPNLNKILLDVKGTDVGVLVCGPRKMRHEVAKICSSRLADNLHFESISFSW</sequence>
<dbReference type="Gene3D" id="3.40.50.80">
    <property type="entry name" value="Nucleotide-binding domain of ferredoxin-NADP reductase (FNR) module"/>
    <property type="match status" value="2"/>
</dbReference>
<comment type="cofactor">
    <cofactor evidence="1">
        <name>FAD</name>
        <dbReference type="ChEBI" id="CHEBI:57692"/>
    </cofactor>
</comment>
<evidence type="ECO:0000256" key="1">
    <source>
        <dbReference type="ARBA" id="ARBA00001974"/>
    </source>
</evidence>
<dbReference type="Pfam" id="PF08022">
    <property type="entry name" value="FAD_binding_8"/>
    <property type="match status" value="1"/>
</dbReference>
<accession>A0AAP0QB37</accession>
<feature type="transmembrane region" description="Helical" evidence="17">
    <location>
        <begin position="410"/>
        <end position="431"/>
    </location>
</feature>
<keyword evidence="4" id="KW-0813">Transport</keyword>
<evidence type="ECO:0000256" key="6">
    <source>
        <dbReference type="ARBA" id="ARBA00022692"/>
    </source>
</evidence>
<evidence type="ECO:0000313" key="20">
    <source>
        <dbReference type="Proteomes" id="UP001428341"/>
    </source>
</evidence>
<organism evidence="19 20">
    <name type="scientific">Citrus x changshan-huyou</name>
    <dbReference type="NCBI Taxonomy" id="2935761"/>
    <lineage>
        <taxon>Eukaryota</taxon>
        <taxon>Viridiplantae</taxon>
        <taxon>Streptophyta</taxon>
        <taxon>Embryophyta</taxon>
        <taxon>Tracheophyta</taxon>
        <taxon>Spermatophyta</taxon>
        <taxon>Magnoliopsida</taxon>
        <taxon>eudicotyledons</taxon>
        <taxon>Gunneridae</taxon>
        <taxon>Pentapetalae</taxon>
        <taxon>rosids</taxon>
        <taxon>malvids</taxon>
        <taxon>Sapindales</taxon>
        <taxon>Rutaceae</taxon>
        <taxon>Aurantioideae</taxon>
        <taxon>Citrus</taxon>
    </lineage>
</organism>
<keyword evidence="13" id="KW-0406">Ion transport</keyword>
<evidence type="ECO:0000256" key="10">
    <source>
        <dbReference type="ARBA" id="ARBA00022989"/>
    </source>
</evidence>
<feature type="transmembrane region" description="Helical" evidence="17">
    <location>
        <begin position="954"/>
        <end position="976"/>
    </location>
</feature>
<dbReference type="GO" id="GO:0140618">
    <property type="term" value="F:ferric-chelate reductase (NADH) activity"/>
    <property type="evidence" value="ECO:0007669"/>
    <property type="project" value="UniProtKB-EC"/>
</dbReference>
<dbReference type="InterPro" id="IPR017927">
    <property type="entry name" value="FAD-bd_FR_type"/>
</dbReference>
<evidence type="ECO:0000256" key="3">
    <source>
        <dbReference type="ARBA" id="ARBA00006278"/>
    </source>
</evidence>
<dbReference type="GO" id="GO:0046872">
    <property type="term" value="F:metal ion binding"/>
    <property type="evidence" value="ECO:0007669"/>
    <property type="project" value="UniProtKB-KW"/>
</dbReference>
<keyword evidence="8" id="KW-0274">FAD</keyword>
<keyword evidence="5" id="KW-0285">Flavoprotein</keyword>
<feature type="transmembrane region" description="Helical" evidence="17">
    <location>
        <begin position="1045"/>
        <end position="1062"/>
    </location>
</feature>
<dbReference type="InterPro" id="IPR039261">
    <property type="entry name" value="FNR_nucleotide-bd"/>
</dbReference>
<comment type="subcellular location">
    <subcellularLocation>
        <location evidence="2">Membrane</location>
        <topology evidence="2">Multi-pass membrane protein</topology>
    </subcellularLocation>
</comment>
<keyword evidence="9" id="KW-0249">Electron transport</keyword>
<evidence type="ECO:0000256" key="17">
    <source>
        <dbReference type="SAM" id="Phobius"/>
    </source>
</evidence>
<reference evidence="19 20" key="1">
    <citation type="submission" date="2024-05" db="EMBL/GenBank/DDBJ databases">
        <title>Haplotype-resolved chromosome-level genome assembly of Huyou (Citrus changshanensis).</title>
        <authorList>
            <person name="Miao C."/>
            <person name="Chen W."/>
            <person name="Wu Y."/>
            <person name="Wang L."/>
            <person name="Zhao S."/>
            <person name="Grierson D."/>
            <person name="Xu C."/>
            <person name="Chen K."/>
        </authorList>
    </citation>
    <scope>NUCLEOTIDE SEQUENCE [LARGE SCALE GENOMIC DNA]</scope>
    <source>
        <strain evidence="19">01-14</strain>
        <tissue evidence="19">Leaf</tissue>
    </source>
</reference>
<evidence type="ECO:0000256" key="4">
    <source>
        <dbReference type="ARBA" id="ARBA00022448"/>
    </source>
</evidence>
<keyword evidence="10 17" id="KW-1133">Transmembrane helix</keyword>
<dbReference type="SUPFAM" id="SSF52343">
    <property type="entry name" value="Ferredoxin reductase-like, C-terminal NADP-linked domain"/>
    <property type="match status" value="1"/>
</dbReference>
<dbReference type="Pfam" id="PF05684">
    <property type="entry name" value="DUF819"/>
    <property type="match status" value="3"/>
</dbReference>
<evidence type="ECO:0000256" key="12">
    <source>
        <dbReference type="ARBA" id="ARBA00023004"/>
    </source>
</evidence>
<evidence type="ECO:0000259" key="18">
    <source>
        <dbReference type="PROSITE" id="PS51384"/>
    </source>
</evidence>
<feature type="transmembrane region" description="Helical" evidence="17">
    <location>
        <begin position="723"/>
        <end position="743"/>
    </location>
</feature>
<dbReference type="EMBL" id="JBCGBO010000024">
    <property type="protein sequence ID" value="KAK9181848.1"/>
    <property type="molecule type" value="Genomic_DNA"/>
</dbReference>
<evidence type="ECO:0000256" key="8">
    <source>
        <dbReference type="ARBA" id="ARBA00022827"/>
    </source>
</evidence>
<dbReference type="PROSITE" id="PS51384">
    <property type="entry name" value="FAD_FR"/>
    <property type="match status" value="1"/>
</dbReference>
<evidence type="ECO:0000256" key="5">
    <source>
        <dbReference type="ARBA" id="ARBA00022630"/>
    </source>
</evidence>
<dbReference type="Pfam" id="PF08030">
    <property type="entry name" value="NAD_binding_6"/>
    <property type="match status" value="1"/>
</dbReference>
<evidence type="ECO:0000256" key="2">
    <source>
        <dbReference type="ARBA" id="ARBA00004141"/>
    </source>
</evidence>
<dbReference type="GO" id="GO:0016020">
    <property type="term" value="C:membrane"/>
    <property type="evidence" value="ECO:0007669"/>
    <property type="project" value="UniProtKB-SubCell"/>
</dbReference>
<feature type="transmembrane region" description="Helical" evidence="17">
    <location>
        <begin position="857"/>
        <end position="886"/>
    </location>
</feature>
<feature type="transmembrane region" description="Helical" evidence="17">
    <location>
        <begin position="170"/>
        <end position="190"/>
    </location>
</feature>
<feature type="transmembrane region" description="Helical" evidence="17">
    <location>
        <begin position="196"/>
        <end position="216"/>
    </location>
</feature>
<feature type="transmembrane region" description="Helical" evidence="17">
    <location>
        <begin position="580"/>
        <end position="598"/>
    </location>
</feature>
<gene>
    <name evidence="19" type="ORF">WN944_024988</name>
</gene>
<dbReference type="SFLD" id="SFLDG01168">
    <property type="entry name" value="Ferric_reductase_subgroup_(FRE"/>
    <property type="match status" value="1"/>
</dbReference>
<dbReference type="Pfam" id="PF01794">
    <property type="entry name" value="Ferric_reduct"/>
    <property type="match status" value="1"/>
</dbReference>
<evidence type="ECO:0000256" key="11">
    <source>
        <dbReference type="ARBA" id="ARBA00023002"/>
    </source>
</evidence>
<feature type="transmembrane region" description="Helical" evidence="17">
    <location>
        <begin position="467"/>
        <end position="491"/>
    </location>
</feature>
<feature type="transmembrane region" description="Helical" evidence="17">
    <location>
        <begin position="12"/>
        <end position="30"/>
    </location>
</feature>
<feature type="transmembrane region" description="Helical" evidence="17">
    <location>
        <begin position="1334"/>
        <end position="1352"/>
    </location>
</feature>
<keyword evidence="12" id="KW-0408">Iron</keyword>
<feature type="transmembrane region" description="Helical" evidence="17">
    <location>
        <begin position="812"/>
        <end position="832"/>
    </location>
</feature>
<evidence type="ECO:0000313" key="19">
    <source>
        <dbReference type="EMBL" id="KAK9181848.1"/>
    </source>
</evidence>
<feature type="transmembrane region" description="Helical" evidence="17">
    <location>
        <begin position="1287"/>
        <end position="1314"/>
    </location>
</feature>
<comment type="caution">
    <text evidence="19">The sequence shown here is derived from an EMBL/GenBank/DDBJ whole genome shotgun (WGS) entry which is preliminary data.</text>
</comment>
<dbReference type="InterPro" id="IPR008537">
    <property type="entry name" value="DUF819"/>
</dbReference>
<evidence type="ECO:0000256" key="14">
    <source>
        <dbReference type="ARBA" id="ARBA00023136"/>
    </source>
</evidence>
<evidence type="ECO:0000256" key="15">
    <source>
        <dbReference type="ARBA" id="ARBA00050970"/>
    </source>
</evidence>
<evidence type="ECO:0000256" key="16">
    <source>
        <dbReference type="ARBA" id="ARBA00066905"/>
    </source>
</evidence>
<feature type="transmembrane region" description="Helical" evidence="17">
    <location>
        <begin position="991"/>
        <end position="1010"/>
    </location>
</feature>
<comment type="similarity">
    <text evidence="3">Belongs to the ferric reductase (FRE) family.</text>
</comment>
<feature type="transmembrane region" description="Helical" evidence="17">
    <location>
        <begin position="632"/>
        <end position="656"/>
    </location>
</feature>
<dbReference type="CDD" id="cd06186">
    <property type="entry name" value="NOX_Duox_like_FAD_NADP"/>
    <property type="match status" value="1"/>
</dbReference>
<evidence type="ECO:0000256" key="7">
    <source>
        <dbReference type="ARBA" id="ARBA00022723"/>
    </source>
</evidence>
<feature type="transmembrane region" description="Helical" evidence="17">
    <location>
        <begin position="763"/>
        <end position="783"/>
    </location>
</feature>
<dbReference type="InterPro" id="IPR013112">
    <property type="entry name" value="FAD-bd_8"/>
</dbReference>
<feature type="transmembrane region" description="Helical" evidence="17">
    <location>
        <begin position="257"/>
        <end position="276"/>
    </location>
</feature>
<dbReference type="PANTHER" id="PTHR34289:SF5">
    <property type="entry name" value="KERATIN-ASSOCIATED PROTEIN (DUF819)"/>
    <property type="match status" value="1"/>
</dbReference>
<feature type="domain" description="FAD-binding FR-type" evidence="18">
    <location>
        <begin position="1066"/>
        <end position="1169"/>
    </location>
</feature>
<dbReference type="PANTHER" id="PTHR34289">
    <property type="entry name" value="PROTEIN, PUTATIVE (DUF819)-RELATED"/>
    <property type="match status" value="1"/>
</dbReference>
<keyword evidence="7" id="KW-0479">Metal-binding</keyword>
<evidence type="ECO:0000256" key="9">
    <source>
        <dbReference type="ARBA" id="ARBA00022982"/>
    </source>
</evidence>
<keyword evidence="14 17" id="KW-0472">Membrane</keyword>
<feature type="transmembrane region" description="Helical" evidence="17">
    <location>
        <begin position="42"/>
        <end position="62"/>
    </location>
</feature>
<dbReference type="InterPro" id="IPR013130">
    <property type="entry name" value="Fe3_Rdtase_TM_dom"/>
</dbReference>
<comment type="catalytic activity">
    <reaction evidence="15">
        <text>2 a Fe(II)-siderophore + NAD(+) + H(+) = 2 a Fe(III)-siderophore + NADH</text>
        <dbReference type="Rhea" id="RHEA:15061"/>
        <dbReference type="Rhea" id="RHEA-COMP:11342"/>
        <dbReference type="Rhea" id="RHEA-COMP:11344"/>
        <dbReference type="ChEBI" id="CHEBI:15378"/>
        <dbReference type="ChEBI" id="CHEBI:29033"/>
        <dbReference type="ChEBI" id="CHEBI:29034"/>
        <dbReference type="ChEBI" id="CHEBI:57540"/>
        <dbReference type="ChEBI" id="CHEBI:57945"/>
        <dbReference type="EC" id="1.16.1.7"/>
    </reaction>
</comment>
<feature type="transmembrane region" description="Helical" evidence="17">
    <location>
        <begin position="668"/>
        <end position="687"/>
    </location>
</feature>
<dbReference type="InterPro" id="IPR013121">
    <property type="entry name" value="Fe_red_NAD-bd_6"/>
</dbReference>
<evidence type="ECO:0000256" key="13">
    <source>
        <dbReference type="ARBA" id="ARBA00023065"/>
    </source>
</evidence>
<feature type="transmembrane region" description="Helical" evidence="17">
    <location>
        <begin position="605"/>
        <end position="626"/>
    </location>
</feature>
<dbReference type="EC" id="1.16.1.7" evidence="16"/>
<feature type="transmembrane region" description="Helical" evidence="17">
    <location>
        <begin position="74"/>
        <end position="96"/>
    </location>
</feature>
<dbReference type="FunFam" id="3.40.50.80:FF:000039">
    <property type="entry name" value="Ferric reduction oxidase 3"/>
    <property type="match status" value="1"/>
</dbReference>
<feature type="transmembrane region" description="Helical" evidence="17">
    <location>
        <begin position="437"/>
        <end position="455"/>
    </location>
</feature>
<keyword evidence="20" id="KW-1185">Reference proteome</keyword>
<dbReference type="GO" id="GO:0006811">
    <property type="term" value="P:monoatomic ion transport"/>
    <property type="evidence" value="ECO:0007669"/>
    <property type="project" value="UniProtKB-KW"/>
</dbReference>
<feature type="transmembrane region" description="Helical" evidence="17">
    <location>
        <begin position="919"/>
        <end position="942"/>
    </location>
</feature>
<keyword evidence="6 17" id="KW-0812">Transmembrane</keyword>
<protein>
    <recommendedName>
        <fullName evidence="16">ferric-chelate reductase (NADH)</fullName>
        <ecNumber evidence="16">1.16.1.7</ecNumber>
    </recommendedName>
</protein>
<dbReference type="Proteomes" id="UP001428341">
    <property type="component" value="Unassembled WGS sequence"/>
</dbReference>
<proteinExistence type="inferred from homology"/>
<feature type="transmembrane region" description="Helical" evidence="17">
    <location>
        <begin position="532"/>
        <end position="554"/>
    </location>
</feature>
<keyword evidence="11" id="KW-0560">Oxidoreductase</keyword>